<feature type="region of interest" description="Disordered" evidence="1">
    <location>
        <begin position="262"/>
        <end position="302"/>
    </location>
</feature>
<dbReference type="Proteomes" id="UP000887569">
    <property type="component" value="Unplaced"/>
</dbReference>
<accession>A0A915AKU4</accession>
<evidence type="ECO:0000256" key="1">
    <source>
        <dbReference type="SAM" id="MobiDB-lite"/>
    </source>
</evidence>
<feature type="compositionally biased region" description="Acidic residues" evidence="1">
    <location>
        <begin position="119"/>
        <end position="129"/>
    </location>
</feature>
<evidence type="ECO:0000313" key="2">
    <source>
        <dbReference type="Proteomes" id="UP000887569"/>
    </source>
</evidence>
<proteinExistence type="predicted"/>
<dbReference type="AlphaFoldDB" id="A0A915AKU4"/>
<feature type="compositionally biased region" description="Polar residues" evidence="1">
    <location>
        <begin position="9"/>
        <end position="28"/>
    </location>
</feature>
<organism evidence="2 3">
    <name type="scientific">Parascaris univalens</name>
    <name type="common">Nematode worm</name>
    <dbReference type="NCBI Taxonomy" id="6257"/>
    <lineage>
        <taxon>Eukaryota</taxon>
        <taxon>Metazoa</taxon>
        <taxon>Ecdysozoa</taxon>
        <taxon>Nematoda</taxon>
        <taxon>Chromadorea</taxon>
        <taxon>Rhabditida</taxon>
        <taxon>Spirurina</taxon>
        <taxon>Ascaridomorpha</taxon>
        <taxon>Ascaridoidea</taxon>
        <taxon>Ascarididae</taxon>
        <taxon>Parascaris</taxon>
    </lineage>
</organism>
<feature type="region of interest" description="Disordered" evidence="1">
    <location>
        <begin position="118"/>
        <end position="141"/>
    </location>
</feature>
<keyword evidence="2" id="KW-1185">Reference proteome</keyword>
<name>A0A915AKU4_PARUN</name>
<feature type="compositionally biased region" description="Polar residues" evidence="1">
    <location>
        <begin position="131"/>
        <end position="141"/>
    </location>
</feature>
<sequence length="324" mass="36234">MQRHGHFPPSSSSAGRNAYGSKTVSAPLTPTPEGDSMRFQGGLNEMNSSTSYKNASKCASHTLAISLPSLVDSESTQEVSQRDGCTIPTTSAISIARPYQQIFFTGYGTGANIVHSSYGDEETTDEGTEECSTSPASSEGSTAMESEAFNELMRCCIAEKVDKGVYECCPRKASGIWLSETLRESSALKRFPFVYNTAKRHYYVCLYHRRVIRNEPALAKGESLRSRELSKYEQDMEANEEELKEIADDPLFNMSSRRRQMSLTSHSEEPFRKHRKRNGKHDEVMSVGSEDGSDSDMSTEYTELRPRRSARLAFAADFRMFIYT</sequence>
<protein>
    <submittedName>
        <fullName evidence="3">Histone deacetylase complex subunit SAP30 Sin3 binding domain-containing protein</fullName>
    </submittedName>
</protein>
<dbReference type="Gene3D" id="3.40.1800.30">
    <property type="match status" value="1"/>
</dbReference>
<evidence type="ECO:0000313" key="3">
    <source>
        <dbReference type="WBParaSite" id="PgR010_g085_t01"/>
    </source>
</evidence>
<dbReference type="WBParaSite" id="PgR010_g085_t01">
    <property type="protein sequence ID" value="PgR010_g085_t01"/>
    <property type="gene ID" value="PgR010_g085"/>
</dbReference>
<feature type="region of interest" description="Disordered" evidence="1">
    <location>
        <begin position="1"/>
        <end position="36"/>
    </location>
</feature>
<reference evidence="3" key="1">
    <citation type="submission" date="2022-11" db="UniProtKB">
        <authorList>
            <consortium name="WormBaseParasite"/>
        </authorList>
    </citation>
    <scope>IDENTIFICATION</scope>
</reference>